<keyword evidence="1" id="KW-0732">Signal</keyword>
<keyword evidence="3" id="KW-1185">Reference proteome</keyword>
<evidence type="ECO:0000256" key="1">
    <source>
        <dbReference type="SAM" id="SignalP"/>
    </source>
</evidence>
<proteinExistence type="predicted"/>
<organism evidence="2 3">
    <name type="scientific">Rhodanobacter terrae</name>
    <dbReference type="NCBI Taxonomy" id="418647"/>
    <lineage>
        <taxon>Bacteria</taxon>
        <taxon>Pseudomonadati</taxon>
        <taxon>Pseudomonadota</taxon>
        <taxon>Gammaproteobacteria</taxon>
        <taxon>Lysobacterales</taxon>
        <taxon>Rhodanobacteraceae</taxon>
        <taxon>Rhodanobacter</taxon>
    </lineage>
</organism>
<comment type="caution">
    <text evidence="2">The sequence shown here is derived from an EMBL/GenBank/DDBJ whole genome shotgun (WGS) entry which is preliminary data.</text>
</comment>
<gene>
    <name evidence="2" type="ORF">ACFPPB_19290</name>
</gene>
<protein>
    <submittedName>
        <fullName evidence="2">Uncharacterized protein</fullName>
    </submittedName>
</protein>
<feature type="chain" id="PRO_5047146821" evidence="1">
    <location>
        <begin position="27"/>
        <end position="744"/>
    </location>
</feature>
<evidence type="ECO:0000313" key="3">
    <source>
        <dbReference type="Proteomes" id="UP001596111"/>
    </source>
</evidence>
<sequence length="744" mass="80584">MNQVLVKVLYGYAGGVLLIGAVNAQAEAVVTDNVVSMVAQSQTFVPVTFGQVFKDGDIPRGATVTATLNDQPITLQVDSKAANPDGSLRHAVLTTMVPALPGHAKLHLTLSAGPTPTAPGPGKPVSLSQLLATNYNAKMAINIGGTNYTADARALLQAANNTSTCKPWDKHCNLWLSGPLVSEWVVNGPVTAADGTINPNLRIYFAVRAYAGGSSGAVPQVRTDVIVENTSAFTPQAQPQYTATLTSGDATYTSPALTQYAYTRWHQVLWWNKAQPKIYLQQDTQYIQASKAVSRYMPLKPDEKFLSSLRQSCAPLDHCDQTQAMGTTGAQAAIGPLPRWTSVYIVDPDVRAYNWMLANTDALGAYSIHYRDEQTGWPISIQKHPYVTIINWASASKLATQNSTKGAAYKADLLPGCTNNAVISKCTTAWYGTGNPYSWDNAHQPSEGYVSYMVTGDYYYMSELAFGASHNEIWSGEAYRGFTKGLIDDAHSQVRGKAWVLREMADGAWLLPDDHPLKAEFRADVENSLADWNTKYSNNPNANPLAIMDSGATYTVVNGQNKPTGEKGMAPWMHNFLTWSAGHAAELGFVGASEFRNWLAKFEIGLMTDWQANPSHGYCWLEASAYTAVVTDATGKNYLPSYSAVYAATFPSLVGLACNSPTMVTAMGVLERKPWQAGEMHGYAYSATGYPANLQIGVAAAADSGLPNAKAAWELFDSRSAKPSRTNAYNNYPNFAVVPRFFSH</sequence>
<dbReference type="RefSeq" id="WP_377330124.1">
    <property type="nucleotide sequence ID" value="NZ_JBHSNG010000040.1"/>
</dbReference>
<dbReference type="EMBL" id="JBHSNG010000040">
    <property type="protein sequence ID" value="MFC5583261.1"/>
    <property type="molecule type" value="Genomic_DNA"/>
</dbReference>
<accession>A0ABW0T1N3</accession>
<name>A0ABW0T1N3_9GAMM</name>
<feature type="signal peptide" evidence="1">
    <location>
        <begin position="1"/>
        <end position="26"/>
    </location>
</feature>
<evidence type="ECO:0000313" key="2">
    <source>
        <dbReference type="EMBL" id="MFC5583261.1"/>
    </source>
</evidence>
<reference evidence="3" key="1">
    <citation type="journal article" date="2019" name="Int. J. Syst. Evol. Microbiol.">
        <title>The Global Catalogue of Microorganisms (GCM) 10K type strain sequencing project: providing services to taxonomists for standard genome sequencing and annotation.</title>
        <authorList>
            <consortium name="The Broad Institute Genomics Platform"/>
            <consortium name="The Broad Institute Genome Sequencing Center for Infectious Disease"/>
            <person name="Wu L."/>
            <person name="Ma J."/>
        </authorList>
    </citation>
    <scope>NUCLEOTIDE SEQUENCE [LARGE SCALE GENOMIC DNA]</scope>
    <source>
        <strain evidence="3">CGMCC 1.13587</strain>
    </source>
</reference>
<dbReference type="Proteomes" id="UP001596111">
    <property type="component" value="Unassembled WGS sequence"/>
</dbReference>